<keyword evidence="8" id="KW-0276">Fatty acid metabolism</keyword>
<dbReference type="GO" id="GO:0004467">
    <property type="term" value="F:long-chain fatty acid-CoA ligase activity"/>
    <property type="evidence" value="ECO:0007669"/>
    <property type="project" value="UniProtKB-EC"/>
</dbReference>
<comment type="similarity">
    <text evidence="2">Belongs to the ATP-dependent AMP-binding enzyme family.</text>
</comment>
<dbReference type="InterPro" id="IPR000873">
    <property type="entry name" value="AMP-dep_synth/lig_dom"/>
</dbReference>
<evidence type="ECO:0000256" key="18">
    <source>
        <dbReference type="ARBA" id="ARBA00048666"/>
    </source>
</evidence>
<evidence type="ECO:0000256" key="16">
    <source>
        <dbReference type="ARBA" id="ARBA00041297"/>
    </source>
</evidence>
<dbReference type="GO" id="GO:0005524">
    <property type="term" value="F:ATP binding"/>
    <property type="evidence" value="ECO:0007669"/>
    <property type="project" value="UniProtKB-KW"/>
</dbReference>
<dbReference type="InterPro" id="IPR025110">
    <property type="entry name" value="AMP-bd_C"/>
</dbReference>
<keyword evidence="12 22" id="KW-0472">Membrane</keyword>
<evidence type="ECO:0000256" key="9">
    <source>
        <dbReference type="ARBA" id="ARBA00022840"/>
    </source>
</evidence>
<feature type="domain" description="AMP-dependent synthetase/ligase" evidence="23">
    <location>
        <begin position="93"/>
        <end position="420"/>
    </location>
</feature>
<keyword evidence="11" id="KW-0445">Lipid transport</keyword>
<dbReference type="Gene3D" id="3.30.300.30">
    <property type="match status" value="1"/>
</dbReference>
<keyword evidence="6 22" id="KW-0812">Transmembrane</keyword>
<dbReference type="Pfam" id="PF00501">
    <property type="entry name" value="AMP-binding"/>
    <property type="match status" value="1"/>
</dbReference>
<evidence type="ECO:0000256" key="10">
    <source>
        <dbReference type="ARBA" id="ARBA00022989"/>
    </source>
</evidence>
<feature type="domain" description="AMP-binding enzyme C-terminal" evidence="24">
    <location>
        <begin position="535"/>
        <end position="610"/>
    </location>
</feature>
<evidence type="ECO:0000256" key="6">
    <source>
        <dbReference type="ARBA" id="ARBA00022692"/>
    </source>
</evidence>
<evidence type="ECO:0000256" key="1">
    <source>
        <dbReference type="ARBA" id="ARBA00004651"/>
    </source>
</evidence>
<dbReference type="Pfam" id="PF13193">
    <property type="entry name" value="AMP-binding_C"/>
    <property type="match status" value="1"/>
</dbReference>
<evidence type="ECO:0000256" key="20">
    <source>
        <dbReference type="ARBA" id="ARBA00068795"/>
    </source>
</evidence>
<evidence type="ECO:0000256" key="8">
    <source>
        <dbReference type="ARBA" id="ARBA00022832"/>
    </source>
</evidence>
<evidence type="ECO:0000256" key="3">
    <source>
        <dbReference type="ARBA" id="ARBA00022448"/>
    </source>
</evidence>
<keyword evidence="7" id="KW-0547">Nucleotide-binding</keyword>
<comment type="catalytic activity">
    <reaction evidence="18">
        <text>tetracosanoate + ATP + CoA = tetracosanoyl-CoA + AMP + diphosphate</text>
        <dbReference type="Rhea" id="RHEA:33639"/>
        <dbReference type="ChEBI" id="CHEBI:30616"/>
        <dbReference type="ChEBI" id="CHEBI:31014"/>
        <dbReference type="ChEBI" id="CHEBI:33019"/>
        <dbReference type="ChEBI" id="CHEBI:57287"/>
        <dbReference type="ChEBI" id="CHEBI:65052"/>
        <dbReference type="ChEBI" id="CHEBI:456215"/>
    </reaction>
    <physiologicalReaction direction="left-to-right" evidence="18">
        <dbReference type="Rhea" id="RHEA:33640"/>
    </physiologicalReaction>
</comment>
<accession>A0A0K8TSP3</accession>
<keyword evidence="4" id="KW-1003">Cell membrane</keyword>
<dbReference type="InterPro" id="IPR042099">
    <property type="entry name" value="ANL_N_sf"/>
</dbReference>
<dbReference type="GO" id="GO:0005778">
    <property type="term" value="C:peroxisomal membrane"/>
    <property type="evidence" value="ECO:0007669"/>
    <property type="project" value="UniProtKB-SubCell"/>
</dbReference>
<keyword evidence="8" id="KW-0443">Lipid metabolism</keyword>
<dbReference type="AlphaFoldDB" id="A0A0K8TSP3"/>
<dbReference type="SUPFAM" id="SSF56801">
    <property type="entry name" value="Acetyl-CoA synthetase-like"/>
    <property type="match status" value="1"/>
</dbReference>
<dbReference type="EMBL" id="GDAI01000209">
    <property type="protein sequence ID" value="JAI17394.1"/>
    <property type="molecule type" value="mRNA"/>
</dbReference>
<dbReference type="EC" id="6.2.1.3" evidence="14"/>
<comment type="catalytic activity">
    <reaction evidence="15">
        <text>a very long-chain fatty acid + ATP + CoA = a very long-chain fatty acyl-CoA + AMP + diphosphate</text>
        <dbReference type="Rhea" id="RHEA:54536"/>
        <dbReference type="ChEBI" id="CHEBI:30616"/>
        <dbReference type="ChEBI" id="CHEBI:33019"/>
        <dbReference type="ChEBI" id="CHEBI:57287"/>
        <dbReference type="ChEBI" id="CHEBI:58950"/>
        <dbReference type="ChEBI" id="CHEBI:138261"/>
        <dbReference type="ChEBI" id="CHEBI:456215"/>
    </reaction>
    <physiologicalReaction direction="left-to-right" evidence="15">
        <dbReference type="Rhea" id="RHEA:54537"/>
    </physiologicalReaction>
</comment>
<dbReference type="Gene3D" id="3.40.50.12780">
    <property type="entry name" value="N-terminal domain of ligase-like"/>
    <property type="match status" value="1"/>
</dbReference>
<comment type="function">
    <text evidence="19">Acyl-CoA synthetase required for both the import of long chain fatty acids (LCFAs) (C14-C18) and the activation very long chain fatty acids (VLCFAs) (C20-C26) by esterification of the fatty acids into metabolically active CoA-thioesters for subsequent degradation or incorporation into phospholipids. The transport and fatty acyl-CoA synthetase activities are genetically separable and are thus independent activities. Esterifies VLCFAs in the peroxisome matrix. The VLCFAs are actively transported into peroxisomes by a PXA1-PXA2 heterodimeric transporter in the peroxisomal membrane.</text>
</comment>
<dbReference type="InterPro" id="IPR045851">
    <property type="entry name" value="AMP-bd_C_sf"/>
</dbReference>
<keyword evidence="3" id="KW-0813">Transport</keyword>
<evidence type="ECO:0000256" key="7">
    <source>
        <dbReference type="ARBA" id="ARBA00022741"/>
    </source>
</evidence>
<evidence type="ECO:0000259" key="23">
    <source>
        <dbReference type="Pfam" id="PF00501"/>
    </source>
</evidence>
<dbReference type="PANTHER" id="PTHR43107">
    <property type="entry name" value="LONG-CHAIN FATTY ACID TRANSPORT PROTEIN"/>
    <property type="match status" value="1"/>
</dbReference>
<evidence type="ECO:0000256" key="12">
    <source>
        <dbReference type="ARBA" id="ARBA00023136"/>
    </source>
</evidence>
<evidence type="ECO:0000256" key="19">
    <source>
        <dbReference type="ARBA" id="ARBA00060276"/>
    </source>
</evidence>
<organism evidence="25">
    <name type="scientific">Tabanus bromius</name>
    <name type="common">Band-eyed brown horse fly</name>
    <dbReference type="NCBI Taxonomy" id="304241"/>
    <lineage>
        <taxon>Eukaryota</taxon>
        <taxon>Metazoa</taxon>
        <taxon>Ecdysozoa</taxon>
        <taxon>Arthropoda</taxon>
        <taxon>Hexapoda</taxon>
        <taxon>Insecta</taxon>
        <taxon>Pterygota</taxon>
        <taxon>Neoptera</taxon>
        <taxon>Endopterygota</taxon>
        <taxon>Diptera</taxon>
        <taxon>Brachycera</taxon>
        <taxon>Tabanomorpha</taxon>
        <taxon>Tabanoidea</taxon>
        <taxon>Tabanidae</taxon>
        <taxon>Tabanus</taxon>
    </lineage>
</organism>
<evidence type="ECO:0000256" key="21">
    <source>
        <dbReference type="ARBA" id="ARBA00078285"/>
    </source>
</evidence>
<dbReference type="FunFam" id="3.40.50.12780:FF:000019">
    <property type="entry name" value="Long-chain fatty acid transporter"/>
    <property type="match status" value="1"/>
</dbReference>
<dbReference type="GO" id="GO:0005789">
    <property type="term" value="C:endoplasmic reticulum membrane"/>
    <property type="evidence" value="ECO:0007669"/>
    <property type="project" value="TreeGrafter"/>
</dbReference>
<dbReference type="GO" id="GO:0005886">
    <property type="term" value="C:plasma membrane"/>
    <property type="evidence" value="ECO:0007669"/>
    <property type="project" value="UniProtKB-SubCell"/>
</dbReference>
<evidence type="ECO:0000256" key="13">
    <source>
        <dbReference type="ARBA" id="ARBA00023140"/>
    </source>
</evidence>
<feature type="transmembrane region" description="Helical" evidence="22">
    <location>
        <begin position="12"/>
        <end position="28"/>
    </location>
</feature>
<evidence type="ECO:0000256" key="5">
    <source>
        <dbReference type="ARBA" id="ARBA00022598"/>
    </source>
</evidence>
<reference evidence="25" key="1">
    <citation type="journal article" date="2015" name="Insect Biochem. Mol. Biol.">
        <title>An insight into the sialome of the horse fly, Tabanus bromius.</title>
        <authorList>
            <person name="Ribeiro J.M."/>
            <person name="Kazimirova M."/>
            <person name="Takac P."/>
            <person name="Andersen J.F."/>
            <person name="Francischetti I.M."/>
        </authorList>
    </citation>
    <scope>NUCLEOTIDE SEQUENCE</scope>
</reference>
<keyword evidence="9" id="KW-0067">ATP-binding</keyword>
<dbReference type="PANTHER" id="PTHR43107:SF15">
    <property type="entry name" value="FATTY ACID TRANSPORT PROTEIN 3, ISOFORM A"/>
    <property type="match status" value="1"/>
</dbReference>
<dbReference type="FunFam" id="3.30.300.30:FF:000002">
    <property type="entry name" value="Long-chain fatty acid transport protein 1"/>
    <property type="match status" value="1"/>
</dbReference>
<keyword evidence="5" id="KW-0436">Ligase</keyword>
<evidence type="ECO:0000256" key="22">
    <source>
        <dbReference type="SAM" id="Phobius"/>
    </source>
</evidence>
<sequence length="657" mass="73626">MLLELDFKKRNLTLLGITLTGLFVGILLNNRPISLAVWLGTMAYLLTGKRPQTIYAIVVTFPRDIRTAVRFVKLNLKLMIWERQKKTIPKVFRDFVRLHPDKIAFMMDDKKLTFQEVEDLSNEIASYFKSKNFAKGDTIALLMGSRTEYPCIWLGLSKIGVITALINSNLRKETLTHSIKAANSKAIIVETELIDAINDIKGDEGVKGLPIFEFHDSSQKSSSKLEGTLDLLSEIEKHQKVDINEDIAKSVPRDKMVYIYTSGTTGMPKAAVITNLRYMFMCLGVKTMLGINDDDVVYNPLPLYHTAGGMIGVGTVLLCGVTMVIRRKFSASNFWPDCIKYKCTVAQYIGEICRYLLSVPGKPTDTQHNIRLMFGNGLRPQIWPQFVSRFNIPQIGEVYGSTEGNSNLVNCENQIGAIGFVPLGARKLYPVCLIKCDEATGEPIRDENGRCIRCKPGEPGVFIGKINPKRALSSFSGYADKRASEKKVVKDVFKEGDAYFNSGDILVTDILGYYYFKDRTGDTFRWRGENVATSEVEAVISNVVGLQDCVVYGVEIPHVEGKAGMAAIVDPEKKVDFEELSVGIRGSLPPYARPLFVRIMPAMPMTGTFKLKKRDLQLEGFDLHKIKDPIYYLGNDGIYREFTEKDLEAINEGKARL</sequence>
<evidence type="ECO:0000259" key="24">
    <source>
        <dbReference type="Pfam" id="PF13193"/>
    </source>
</evidence>
<proteinExistence type="evidence at transcript level"/>
<evidence type="ECO:0000256" key="4">
    <source>
        <dbReference type="ARBA" id="ARBA00022475"/>
    </source>
</evidence>
<keyword evidence="13" id="KW-0576">Peroxisome</keyword>
<dbReference type="GO" id="GO:0005324">
    <property type="term" value="F:long-chain fatty acid transmembrane transporter activity"/>
    <property type="evidence" value="ECO:0007669"/>
    <property type="project" value="TreeGrafter"/>
</dbReference>
<keyword evidence="10 22" id="KW-1133">Transmembrane helix</keyword>
<dbReference type="NCBIfam" id="NF006134">
    <property type="entry name" value="PRK08279.1"/>
    <property type="match status" value="1"/>
</dbReference>
<evidence type="ECO:0000256" key="11">
    <source>
        <dbReference type="ARBA" id="ARBA00023055"/>
    </source>
</evidence>
<comment type="subcellular location">
    <subcellularLocation>
        <location evidence="1">Cell membrane</location>
        <topology evidence="1">Multi-pass membrane protein</topology>
    </subcellularLocation>
    <subcellularLocation>
        <location evidence="17">Peroxisome membrane</location>
    </subcellularLocation>
</comment>
<dbReference type="GO" id="GO:0044539">
    <property type="term" value="P:long-chain fatty acid import into cell"/>
    <property type="evidence" value="ECO:0007669"/>
    <property type="project" value="TreeGrafter"/>
</dbReference>
<evidence type="ECO:0000256" key="2">
    <source>
        <dbReference type="ARBA" id="ARBA00006432"/>
    </source>
</evidence>
<evidence type="ECO:0000256" key="15">
    <source>
        <dbReference type="ARBA" id="ARBA00036527"/>
    </source>
</evidence>
<evidence type="ECO:0000313" key="25">
    <source>
        <dbReference type="EMBL" id="JAI17394.1"/>
    </source>
</evidence>
<evidence type="ECO:0000256" key="17">
    <source>
        <dbReference type="ARBA" id="ARBA00046271"/>
    </source>
</evidence>
<dbReference type="InterPro" id="IPR020845">
    <property type="entry name" value="AMP-binding_CS"/>
</dbReference>
<protein>
    <recommendedName>
        <fullName evidence="20">Very long-chain fatty acid transport protein</fullName>
        <ecNumber evidence="14">6.2.1.3</ecNumber>
    </recommendedName>
    <alternativeName>
        <fullName evidence="16">Long-chain-fatty-acid--CoA ligase</fullName>
    </alternativeName>
    <alternativeName>
        <fullName evidence="21">Very-long-chain acyl-CoA synthetase</fullName>
    </alternativeName>
</protein>
<dbReference type="PROSITE" id="PS00455">
    <property type="entry name" value="AMP_BINDING"/>
    <property type="match status" value="1"/>
</dbReference>
<evidence type="ECO:0000256" key="14">
    <source>
        <dbReference type="ARBA" id="ARBA00026121"/>
    </source>
</evidence>
<name>A0A0K8TSP3_TABBR</name>